<keyword evidence="2" id="KW-1185">Reference proteome</keyword>
<sequence length="155" mass="18223">MFESLKTYRIFTEEWIDTLELDFFAYTYEDGKCSCCHDVYDLSEKNWRGGLKKMPSENPKWMLFNNADNLVGEVNESMFINAYTFIRFSDNLNDTEQLTHIVNSLQQLLGDAYKLDLESSGLSILFVNDRNDSQFISVKEYNEAFRSECGLRYYT</sequence>
<protein>
    <submittedName>
        <fullName evidence="1">Uncharacterized protein</fullName>
    </submittedName>
</protein>
<organism evidence="1 2">
    <name type="scientific">Erysipelothrix inopinata</name>
    <dbReference type="NCBI Taxonomy" id="225084"/>
    <lineage>
        <taxon>Bacteria</taxon>
        <taxon>Bacillati</taxon>
        <taxon>Bacillota</taxon>
        <taxon>Erysipelotrichia</taxon>
        <taxon>Erysipelotrichales</taxon>
        <taxon>Erysipelotrichaceae</taxon>
        <taxon>Erysipelothrix</taxon>
    </lineage>
</organism>
<dbReference type="InterPro" id="IPR018247">
    <property type="entry name" value="EF_Hand_1_Ca_BS"/>
</dbReference>
<accession>A0A7G9RXC0</accession>
<dbReference type="PROSITE" id="PS00018">
    <property type="entry name" value="EF_HAND_1"/>
    <property type="match status" value="1"/>
</dbReference>
<evidence type="ECO:0000313" key="1">
    <source>
        <dbReference type="EMBL" id="QNN60245.1"/>
    </source>
</evidence>
<name>A0A7G9RXC0_9FIRM</name>
<dbReference type="EMBL" id="CP060715">
    <property type="protein sequence ID" value="QNN60245.1"/>
    <property type="molecule type" value="Genomic_DNA"/>
</dbReference>
<dbReference type="AlphaFoldDB" id="A0A7G9RXC0"/>
<dbReference type="KEGG" id="eio:H9L01_07685"/>
<dbReference type="RefSeq" id="WP_187533377.1">
    <property type="nucleotide sequence ID" value="NZ_CBCSHU010000018.1"/>
</dbReference>
<dbReference type="Proteomes" id="UP000515928">
    <property type="component" value="Chromosome"/>
</dbReference>
<gene>
    <name evidence="1" type="ORF">H9L01_07685</name>
</gene>
<reference evidence="1 2" key="1">
    <citation type="submission" date="2020-08" db="EMBL/GenBank/DDBJ databases">
        <title>Genome sequence of Erysipelothrix inopinata DSM 15511T.</title>
        <authorList>
            <person name="Hyun D.-W."/>
            <person name="Bae J.-W."/>
        </authorList>
    </citation>
    <scope>NUCLEOTIDE SEQUENCE [LARGE SCALE GENOMIC DNA]</scope>
    <source>
        <strain evidence="1 2">DSM 15511</strain>
    </source>
</reference>
<proteinExistence type="predicted"/>
<evidence type="ECO:0000313" key="2">
    <source>
        <dbReference type="Proteomes" id="UP000515928"/>
    </source>
</evidence>